<dbReference type="EMBL" id="CM001743">
    <property type="protein sequence ID" value="KJB22838.1"/>
    <property type="molecule type" value="Genomic_DNA"/>
</dbReference>
<dbReference type="Gene3D" id="1.25.40.10">
    <property type="entry name" value="Tetratricopeptide repeat domain"/>
    <property type="match status" value="1"/>
</dbReference>
<gene>
    <name evidence="2" type="ORF">B456_004G069000</name>
</gene>
<dbReference type="InterPro" id="IPR002885">
    <property type="entry name" value="PPR_rpt"/>
</dbReference>
<dbReference type="NCBIfam" id="TIGR00756">
    <property type="entry name" value="PPR"/>
    <property type="match status" value="1"/>
</dbReference>
<dbReference type="InterPro" id="IPR011990">
    <property type="entry name" value="TPR-like_helical_dom_sf"/>
</dbReference>
<dbReference type="eggNOG" id="KOG4197">
    <property type="taxonomic scope" value="Eukaryota"/>
</dbReference>
<dbReference type="Proteomes" id="UP000032304">
    <property type="component" value="Chromosome 4"/>
</dbReference>
<keyword evidence="1" id="KW-0677">Repeat</keyword>
<reference evidence="2 3" key="1">
    <citation type="journal article" date="2012" name="Nature">
        <title>Repeated polyploidization of Gossypium genomes and the evolution of spinnable cotton fibres.</title>
        <authorList>
            <person name="Paterson A.H."/>
            <person name="Wendel J.F."/>
            <person name="Gundlach H."/>
            <person name="Guo H."/>
            <person name="Jenkins J."/>
            <person name="Jin D."/>
            <person name="Llewellyn D."/>
            <person name="Showmaker K.C."/>
            <person name="Shu S."/>
            <person name="Udall J."/>
            <person name="Yoo M.J."/>
            <person name="Byers R."/>
            <person name="Chen W."/>
            <person name="Doron-Faigenboim A."/>
            <person name="Duke M.V."/>
            <person name="Gong L."/>
            <person name="Grimwood J."/>
            <person name="Grover C."/>
            <person name="Grupp K."/>
            <person name="Hu G."/>
            <person name="Lee T.H."/>
            <person name="Li J."/>
            <person name="Lin L."/>
            <person name="Liu T."/>
            <person name="Marler B.S."/>
            <person name="Page J.T."/>
            <person name="Roberts A.W."/>
            <person name="Romanel E."/>
            <person name="Sanders W.S."/>
            <person name="Szadkowski E."/>
            <person name="Tan X."/>
            <person name="Tang H."/>
            <person name="Xu C."/>
            <person name="Wang J."/>
            <person name="Wang Z."/>
            <person name="Zhang D."/>
            <person name="Zhang L."/>
            <person name="Ashrafi H."/>
            <person name="Bedon F."/>
            <person name="Bowers J.E."/>
            <person name="Brubaker C.L."/>
            <person name="Chee P.W."/>
            <person name="Das S."/>
            <person name="Gingle A.R."/>
            <person name="Haigler C.H."/>
            <person name="Harker D."/>
            <person name="Hoffmann L.V."/>
            <person name="Hovav R."/>
            <person name="Jones D.C."/>
            <person name="Lemke C."/>
            <person name="Mansoor S."/>
            <person name="ur Rahman M."/>
            <person name="Rainville L.N."/>
            <person name="Rambani A."/>
            <person name="Reddy U.K."/>
            <person name="Rong J.K."/>
            <person name="Saranga Y."/>
            <person name="Scheffler B.E."/>
            <person name="Scheffler J.A."/>
            <person name="Stelly D.M."/>
            <person name="Triplett B.A."/>
            <person name="Van Deynze A."/>
            <person name="Vaslin M.F."/>
            <person name="Waghmare V.N."/>
            <person name="Walford S.A."/>
            <person name="Wright R.J."/>
            <person name="Zaki E.A."/>
            <person name="Zhang T."/>
            <person name="Dennis E.S."/>
            <person name="Mayer K.F."/>
            <person name="Peterson D.G."/>
            <person name="Rokhsar D.S."/>
            <person name="Wang X."/>
            <person name="Schmutz J."/>
        </authorList>
    </citation>
    <scope>NUCLEOTIDE SEQUENCE [LARGE SCALE GENOMIC DNA]</scope>
</reference>
<dbReference type="Gramene" id="KJB22838">
    <property type="protein sequence ID" value="KJB22838"/>
    <property type="gene ID" value="B456_004G069000"/>
</dbReference>
<keyword evidence="3" id="KW-1185">Reference proteome</keyword>
<evidence type="ECO:0000313" key="3">
    <source>
        <dbReference type="Proteomes" id="UP000032304"/>
    </source>
</evidence>
<proteinExistence type="predicted"/>
<evidence type="ECO:0008006" key="4">
    <source>
        <dbReference type="Google" id="ProtNLM"/>
    </source>
</evidence>
<dbReference type="AlphaFoldDB" id="A0A0D2P815"/>
<evidence type="ECO:0000256" key="1">
    <source>
        <dbReference type="ARBA" id="ARBA00022737"/>
    </source>
</evidence>
<accession>A0A0D2P815</accession>
<dbReference type="STRING" id="29730.A0A0D2P815"/>
<sequence>MVHFLCQGGDFEAALKICKDSMEKKWVLKFSTMKSLVNGLRSISKVEEAKELIKNVKKKFSKNADLWDEIEKGLL</sequence>
<name>A0A0D2P815_GOSRA</name>
<protein>
    <recommendedName>
        <fullName evidence="4">Pentatricopeptide repeat-containing protein</fullName>
    </recommendedName>
</protein>
<organism evidence="2 3">
    <name type="scientific">Gossypium raimondii</name>
    <name type="common">Peruvian cotton</name>
    <name type="synonym">Gossypium klotzschianum subsp. raimondii</name>
    <dbReference type="NCBI Taxonomy" id="29730"/>
    <lineage>
        <taxon>Eukaryota</taxon>
        <taxon>Viridiplantae</taxon>
        <taxon>Streptophyta</taxon>
        <taxon>Embryophyta</taxon>
        <taxon>Tracheophyta</taxon>
        <taxon>Spermatophyta</taxon>
        <taxon>Magnoliopsida</taxon>
        <taxon>eudicotyledons</taxon>
        <taxon>Gunneridae</taxon>
        <taxon>Pentapetalae</taxon>
        <taxon>rosids</taxon>
        <taxon>malvids</taxon>
        <taxon>Malvales</taxon>
        <taxon>Malvaceae</taxon>
        <taxon>Malvoideae</taxon>
        <taxon>Gossypium</taxon>
    </lineage>
</organism>
<evidence type="ECO:0000313" key="2">
    <source>
        <dbReference type="EMBL" id="KJB22838.1"/>
    </source>
</evidence>
<dbReference type="OMA" id="WVLKFST"/>